<dbReference type="EMBL" id="AHOR02000010">
    <property type="protein sequence ID" value="EMF84013.1"/>
    <property type="molecule type" value="Genomic_DNA"/>
</dbReference>
<sequence>MSRNLALLYQIDRLLPIGALMRQRRTYFYQLDGRGKLYHDFSELKDPEFLDFFISRIRKNDTGEHPEFPYLAVCNGEWNFIQPATTIFIFRKLENEKLFYSPGLAVPFQPENLIIFRESLAHPALLGELGSFSSELLLDFSKSIFQRENQLVFEYLGKEFLISKEK</sequence>
<organism evidence="1 2">
    <name type="scientific">Leptospira weilii serovar Topaz str. LT2116</name>
    <dbReference type="NCBI Taxonomy" id="1088540"/>
    <lineage>
        <taxon>Bacteria</taxon>
        <taxon>Pseudomonadati</taxon>
        <taxon>Spirochaetota</taxon>
        <taxon>Spirochaetia</taxon>
        <taxon>Leptospirales</taxon>
        <taxon>Leptospiraceae</taxon>
        <taxon>Leptospira</taxon>
    </lineage>
</organism>
<dbReference type="PANTHER" id="PTHR31449">
    <property type="entry name" value="UPF0598 PROTEIN C8ORF82"/>
    <property type="match status" value="1"/>
</dbReference>
<comment type="caution">
    <text evidence="1">The sequence shown here is derived from an EMBL/GenBank/DDBJ whole genome shotgun (WGS) entry which is preliminary data.</text>
</comment>
<proteinExistence type="predicted"/>
<dbReference type="AlphaFoldDB" id="M3ESJ2"/>
<dbReference type="Proteomes" id="UP000011770">
    <property type="component" value="Unassembled WGS sequence"/>
</dbReference>
<accession>M3ESJ2</accession>
<dbReference type="PANTHER" id="PTHR31449:SF3">
    <property type="entry name" value="UPF0598 PROTEIN C8ORF82"/>
    <property type="match status" value="1"/>
</dbReference>
<evidence type="ECO:0000313" key="2">
    <source>
        <dbReference type="Proteomes" id="UP000011770"/>
    </source>
</evidence>
<gene>
    <name evidence="1" type="ORF">LEP1GSC188_4437</name>
</gene>
<protein>
    <recommendedName>
        <fullName evidence="3">DUF4505 domain-containing protein</fullName>
    </recommendedName>
</protein>
<reference evidence="1 2" key="1">
    <citation type="submission" date="2013-01" db="EMBL/GenBank/DDBJ databases">
        <authorList>
            <person name="Harkins D.M."/>
            <person name="Durkin A.S."/>
            <person name="Brinkac L.M."/>
            <person name="Haft D.H."/>
            <person name="Selengut J.D."/>
            <person name="Sanka R."/>
            <person name="DePew J."/>
            <person name="Purushe J."/>
            <person name="Tulsiani S.M."/>
            <person name="Graham G.C."/>
            <person name="Burns M.-A."/>
            <person name="Dohnt M.F."/>
            <person name="Smythe L.D."/>
            <person name="McKay D.B."/>
            <person name="Craig S.B."/>
            <person name="Vinetz J.M."/>
            <person name="Sutton G.G."/>
            <person name="Nierman W.C."/>
            <person name="Fouts D.E."/>
        </authorList>
    </citation>
    <scope>NUCLEOTIDE SEQUENCE [LARGE SCALE GENOMIC DNA]</scope>
    <source>
        <strain evidence="1 2">LT2116</strain>
    </source>
</reference>
<evidence type="ECO:0008006" key="3">
    <source>
        <dbReference type="Google" id="ProtNLM"/>
    </source>
</evidence>
<dbReference type="InterPro" id="IPR028108">
    <property type="entry name" value="DUF4505"/>
</dbReference>
<evidence type="ECO:0000313" key="1">
    <source>
        <dbReference type="EMBL" id="EMF84013.1"/>
    </source>
</evidence>
<name>M3ESJ2_9LEPT</name>
<dbReference type="Pfam" id="PF14956">
    <property type="entry name" value="DUF4505"/>
    <property type="match status" value="1"/>
</dbReference>